<dbReference type="InterPro" id="IPR042007">
    <property type="entry name" value="Sortase_A"/>
</dbReference>
<dbReference type="NCBIfam" id="TIGR01076">
    <property type="entry name" value="sortase_fam"/>
    <property type="match status" value="1"/>
</dbReference>
<accession>A0ABS6TE79</accession>
<evidence type="ECO:0000313" key="2">
    <source>
        <dbReference type="EMBL" id="MBV7391134.1"/>
    </source>
</evidence>
<proteinExistence type="predicted"/>
<keyword evidence="1" id="KW-0812">Transmembrane</keyword>
<keyword evidence="1" id="KW-1133">Transmembrane helix</keyword>
<sequence length="258" mass="29654">MTKKQKKSNNLYKIIILLLLYVGTFMLFFPLFKKSFIVYEATTAQFKEVTQLTKVAKIPFEPVDAISFKETLAAVNQPDFSSIGSLQIDSLQLTTPIFAGLDQTQMIYGAGSMYPARNPAKENLVLLGHHLGVGDILFGRLNNIKKNAEIRLRYLGKNYTYQVFEKKEINETDLNVLKTQNKAMLTLITCDQPTATNKRIIVQAKLVNNKKNTIKKIEKKANKWKLIRKNVKFKWVWLPMIVFFGINTILSWFIIKKV</sequence>
<dbReference type="CDD" id="cd06165">
    <property type="entry name" value="Sortase_A"/>
    <property type="match status" value="1"/>
</dbReference>
<dbReference type="InterPro" id="IPR005754">
    <property type="entry name" value="Sortase"/>
</dbReference>
<keyword evidence="1" id="KW-0472">Membrane</keyword>
<dbReference type="Proteomes" id="UP000774130">
    <property type="component" value="Unassembled WGS sequence"/>
</dbReference>
<reference evidence="2 3" key="1">
    <citation type="submission" date="2021-06" db="EMBL/GenBank/DDBJ databases">
        <title>Enterococcus alishanensis sp. nov., a novel lactic acid bacterium isolated from fresh coffee beans.</title>
        <authorList>
            <person name="Chen Y.-S."/>
        </authorList>
    </citation>
    <scope>NUCLEOTIDE SEQUENCE [LARGE SCALE GENOMIC DNA]</scope>
    <source>
        <strain evidence="2 3">ALS3</strain>
    </source>
</reference>
<feature type="transmembrane region" description="Helical" evidence="1">
    <location>
        <begin position="235"/>
        <end position="255"/>
    </location>
</feature>
<gene>
    <name evidence="2" type="ORF">KUA55_10615</name>
</gene>
<comment type="caution">
    <text evidence="2">The sequence shown here is derived from an EMBL/GenBank/DDBJ whole genome shotgun (WGS) entry which is preliminary data.</text>
</comment>
<dbReference type="Pfam" id="PF04203">
    <property type="entry name" value="Sortase"/>
    <property type="match status" value="1"/>
</dbReference>
<dbReference type="EMBL" id="JAHUZB010000004">
    <property type="protein sequence ID" value="MBV7391134.1"/>
    <property type="molecule type" value="Genomic_DNA"/>
</dbReference>
<feature type="transmembrane region" description="Helical" evidence="1">
    <location>
        <begin position="12"/>
        <end position="32"/>
    </location>
</feature>
<name>A0ABS6TE79_9ENTE</name>
<evidence type="ECO:0000256" key="1">
    <source>
        <dbReference type="SAM" id="Phobius"/>
    </source>
</evidence>
<dbReference type="RefSeq" id="WP_218326227.1">
    <property type="nucleotide sequence ID" value="NZ_JAHUZB010000004.1"/>
</dbReference>
<organism evidence="2 3">
    <name type="scientific">Enterococcus alishanensis</name>
    <dbReference type="NCBI Taxonomy" id="1303817"/>
    <lineage>
        <taxon>Bacteria</taxon>
        <taxon>Bacillati</taxon>
        <taxon>Bacillota</taxon>
        <taxon>Bacilli</taxon>
        <taxon>Lactobacillales</taxon>
        <taxon>Enterococcaceae</taxon>
        <taxon>Enterococcus</taxon>
    </lineage>
</organism>
<evidence type="ECO:0000313" key="3">
    <source>
        <dbReference type="Proteomes" id="UP000774130"/>
    </source>
</evidence>
<keyword evidence="3" id="KW-1185">Reference proteome</keyword>
<protein>
    <submittedName>
        <fullName evidence="2">Class A sortase</fullName>
    </submittedName>
</protein>